<dbReference type="InterPro" id="IPR011051">
    <property type="entry name" value="RmlC_Cupin_sf"/>
</dbReference>
<dbReference type="AlphaFoldDB" id="A0A0G0LH75"/>
<dbReference type="PANTHER" id="PTHR21047:SF2">
    <property type="entry name" value="THYMIDINE DIPHOSPHO-4-KETO-RHAMNOSE 3,5-EPIMERASE"/>
    <property type="match status" value="1"/>
</dbReference>
<dbReference type="Proteomes" id="UP000034774">
    <property type="component" value="Unassembled WGS sequence"/>
</dbReference>
<proteinExistence type="predicted"/>
<accession>A0A0G0LH75</accession>
<sequence>MKLDPLKLTSTKLTIHSNWEGATIQGVYCKNLKTNVDGRGDLTEIWSEGWSDPNILPPKHVYYNVTDLGVSKGWHWHEETYSQFVCPAGKMQIVLLDLNEKSPTFGHVNQFISSYKNPLFIKIPPFVIKGWKALEENALIINFLTSAGNKDNGKIPFNTFLSDIWQPILVLQG</sequence>
<dbReference type="InterPro" id="IPR000888">
    <property type="entry name" value="RmlC-like"/>
</dbReference>
<dbReference type="STRING" id="1618572.UT17_C0015G0007"/>
<dbReference type="SUPFAM" id="SSF51182">
    <property type="entry name" value="RmlC-like cupins"/>
    <property type="match status" value="1"/>
</dbReference>
<gene>
    <name evidence="1" type="ORF">UT17_C0015G0007</name>
</gene>
<organism evidence="1 2">
    <name type="scientific">Candidatus Woesebacteria bacterium GW2011_GWB1_39_10</name>
    <dbReference type="NCBI Taxonomy" id="1618572"/>
    <lineage>
        <taxon>Bacteria</taxon>
        <taxon>Candidatus Woeseibacteriota</taxon>
    </lineage>
</organism>
<dbReference type="Pfam" id="PF00908">
    <property type="entry name" value="dTDP_sugar_isom"/>
    <property type="match status" value="1"/>
</dbReference>
<dbReference type="GO" id="GO:0008830">
    <property type="term" value="F:dTDP-4-dehydrorhamnose 3,5-epimerase activity"/>
    <property type="evidence" value="ECO:0007669"/>
    <property type="project" value="InterPro"/>
</dbReference>
<dbReference type="Gene3D" id="2.60.120.10">
    <property type="entry name" value="Jelly Rolls"/>
    <property type="match status" value="1"/>
</dbReference>
<dbReference type="EMBL" id="LBVU01000015">
    <property type="protein sequence ID" value="KKQ91208.1"/>
    <property type="molecule type" value="Genomic_DNA"/>
</dbReference>
<dbReference type="GO" id="GO:0005829">
    <property type="term" value="C:cytosol"/>
    <property type="evidence" value="ECO:0007669"/>
    <property type="project" value="TreeGrafter"/>
</dbReference>
<reference evidence="1 2" key="1">
    <citation type="journal article" date="2015" name="Nature">
        <title>rRNA introns, odd ribosomes, and small enigmatic genomes across a large radiation of phyla.</title>
        <authorList>
            <person name="Brown C.T."/>
            <person name="Hug L.A."/>
            <person name="Thomas B.C."/>
            <person name="Sharon I."/>
            <person name="Castelle C.J."/>
            <person name="Singh A."/>
            <person name="Wilkins M.J."/>
            <person name="Williams K.H."/>
            <person name="Banfield J.F."/>
        </authorList>
    </citation>
    <scope>NUCLEOTIDE SEQUENCE [LARGE SCALE GENOMIC DNA]</scope>
</reference>
<evidence type="ECO:0000313" key="2">
    <source>
        <dbReference type="Proteomes" id="UP000034774"/>
    </source>
</evidence>
<dbReference type="InterPro" id="IPR014710">
    <property type="entry name" value="RmlC-like_jellyroll"/>
</dbReference>
<comment type="caution">
    <text evidence="1">The sequence shown here is derived from an EMBL/GenBank/DDBJ whole genome shotgun (WGS) entry which is preliminary data.</text>
</comment>
<dbReference type="PANTHER" id="PTHR21047">
    <property type="entry name" value="DTDP-6-DEOXY-D-GLUCOSE-3,5 EPIMERASE"/>
    <property type="match status" value="1"/>
</dbReference>
<evidence type="ECO:0008006" key="3">
    <source>
        <dbReference type="Google" id="ProtNLM"/>
    </source>
</evidence>
<dbReference type="GO" id="GO:0000271">
    <property type="term" value="P:polysaccharide biosynthetic process"/>
    <property type="evidence" value="ECO:0007669"/>
    <property type="project" value="TreeGrafter"/>
</dbReference>
<protein>
    <recommendedName>
        <fullName evidence="3">dTDP-4-dehydrorhamnose 3,5-epimerase</fullName>
    </recommendedName>
</protein>
<name>A0A0G0LH75_9BACT</name>
<evidence type="ECO:0000313" key="1">
    <source>
        <dbReference type="EMBL" id="KKQ91208.1"/>
    </source>
</evidence>